<feature type="compositionally biased region" description="Low complexity" evidence="1">
    <location>
        <begin position="29"/>
        <end position="41"/>
    </location>
</feature>
<feature type="compositionally biased region" description="Polar residues" evidence="1">
    <location>
        <begin position="42"/>
        <end position="53"/>
    </location>
</feature>
<dbReference type="AlphaFoldDB" id="A0AA40FH94"/>
<reference evidence="2" key="1">
    <citation type="submission" date="2021-10" db="EMBL/GenBank/DDBJ databases">
        <title>Melipona bicolor Genome sequencing and assembly.</title>
        <authorList>
            <person name="Araujo N.S."/>
            <person name="Arias M.C."/>
        </authorList>
    </citation>
    <scope>NUCLEOTIDE SEQUENCE</scope>
    <source>
        <strain evidence="2">USP_2M_L1-L4_2017</strain>
        <tissue evidence="2">Whole body</tissue>
    </source>
</reference>
<evidence type="ECO:0000313" key="3">
    <source>
        <dbReference type="Proteomes" id="UP001177670"/>
    </source>
</evidence>
<organism evidence="2 3">
    <name type="scientific">Melipona bicolor</name>
    <dbReference type="NCBI Taxonomy" id="60889"/>
    <lineage>
        <taxon>Eukaryota</taxon>
        <taxon>Metazoa</taxon>
        <taxon>Ecdysozoa</taxon>
        <taxon>Arthropoda</taxon>
        <taxon>Hexapoda</taxon>
        <taxon>Insecta</taxon>
        <taxon>Pterygota</taxon>
        <taxon>Neoptera</taxon>
        <taxon>Endopterygota</taxon>
        <taxon>Hymenoptera</taxon>
        <taxon>Apocrita</taxon>
        <taxon>Aculeata</taxon>
        <taxon>Apoidea</taxon>
        <taxon>Anthophila</taxon>
        <taxon>Apidae</taxon>
        <taxon>Melipona</taxon>
    </lineage>
</organism>
<dbReference type="Proteomes" id="UP001177670">
    <property type="component" value="Unassembled WGS sequence"/>
</dbReference>
<gene>
    <name evidence="2" type="ORF">K0M31_013803</name>
</gene>
<proteinExistence type="predicted"/>
<name>A0AA40FH94_9HYME</name>
<evidence type="ECO:0000313" key="2">
    <source>
        <dbReference type="EMBL" id="KAK1119031.1"/>
    </source>
</evidence>
<dbReference type="EMBL" id="JAHYIQ010000039">
    <property type="protein sequence ID" value="KAK1119031.1"/>
    <property type="molecule type" value="Genomic_DNA"/>
</dbReference>
<comment type="caution">
    <text evidence="2">The sequence shown here is derived from an EMBL/GenBank/DDBJ whole genome shotgun (WGS) entry which is preliminary data.</text>
</comment>
<protein>
    <submittedName>
        <fullName evidence="2">Uncharacterized protein</fullName>
    </submittedName>
</protein>
<evidence type="ECO:0000256" key="1">
    <source>
        <dbReference type="SAM" id="MobiDB-lite"/>
    </source>
</evidence>
<accession>A0AA40FH94</accession>
<keyword evidence="3" id="KW-1185">Reference proteome</keyword>
<feature type="region of interest" description="Disordered" evidence="1">
    <location>
        <begin position="1"/>
        <end position="65"/>
    </location>
</feature>
<sequence length="136" mass="14100">MLVPPVAQSGTGDRPVGDTGARAQQTSGPAAAATLWPLAPAQSNQVPNQQSQGIPPLAATPAPAHNQGVSRYGLYSLFPGGGGGSYVAATPATPGPPTPARAYHATTHKADEKLAERSLRRCRAIIGKRKKRNLRF</sequence>